<name>A0A9W8MLI1_9AGAR</name>
<feature type="transmembrane region" description="Helical" evidence="1">
    <location>
        <begin position="20"/>
        <end position="48"/>
    </location>
</feature>
<protein>
    <submittedName>
        <fullName evidence="2">Uncharacterized protein</fullName>
    </submittedName>
</protein>
<keyword evidence="1" id="KW-1133">Transmembrane helix</keyword>
<accession>A0A9W8MLI1</accession>
<proteinExistence type="predicted"/>
<comment type="caution">
    <text evidence="2">The sequence shown here is derived from an EMBL/GenBank/DDBJ whole genome shotgun (WGS) entry which is preliminary data.</text>
</comment>
<organism evidence="2 3">
    <name type="scientific">Candolleomyces eurysporus</name>
    <dbReference type="NCBI Taxonomy" id="2828524"/>
    <lineage>
        <taxon>Eukaryota</taxon>
        <taxon>Fungi</taxon>
        <taxon>Dikarya</taxon>
        <taxon>Basidiomycota</taxon>
        <taxon>Agaricomycotina</taxon>
        <taxon>Agaricomycetes</taxon>
        <taxon>Agaricomycetidae</taxon>
        <taxon>Agaricales</taxon>
        <taxon>Agaricineae</taxon>
        <taxon>Psathyrellaceae</taxon>
        <taxon>Candolleomyces</taxon>
    </lineage>
</organism>
<dbReference type="EMBL" id="JANBPK010000718">
    <property type="protein sequence ID" value="KAJ2934402.1"/>
    <property type="molecule type" value="Genomic_DNA"/>
</dbReference>
<evidence type="ECO:0000256" key="1">
    <source>
        <dbReference type="SAM" id="Phobius"/>
    </source>
</evidence>
<keyword evidence="1" id="KW-0812">Transmembrane</keyword>
<evidence type="ECO:0000313" key="2">
    <source>
        <dbReference type="EMBL" id="KAJ2934402.1"/>
    </source>
</evidence>
<dbReference type="Proteomes" id="UP001140091">
    <property type="component" value="Unassembled WGS sequence"/>
</dbReference>
<keyword evidence="1" id="KW-0472">Membrane</keyword>
<feature type="non-terminal residue" evidence="2">
    <location>
        <position position="54"/>
    </location>
</feature>
<gene>
    <name evidence="2" type="ORF">H1R20_g2693</name>
</gene>
<keyword evidence="3" id="KW-1185">Reference proteome</keyword>
<dbReference type="AlphaFoldDB" id="A0A9W8MLI1"/>
<sequence>MHFYLVLIQFMDFIISTLFVSVGVAITIAVAIAITVAVAVVVIAPLVIGVERFR</sequence>
<evidence type="ECO:0000313" key="3">
    <source>
        <dbReference type="Proteomes" id="UP001140091"/>
    </source>
</evidence>
<reference evidence="2" key="1">
    <citation type="submission" date="2022-06" db="EMBL/GenBank/DDBJ databases">
        <title>Genome Sequence of Candolleomyces eurysporus.</title>
        <authorList>
            <person name="Buettner E."/>
        </authorList>
    </citation>
    <scope>NUCLEOTIDE SEQUENCE</scope>
    <source>
        <strain evidence="2">VTCC 930004</strain>
    </source>
</reference>